<dbReference type="PIRSF" id="PIRSF036461">
    <property type="entry name" value="Chmtx_methlestr"/>
    <property type="match status" value="1"/>
</dbReference>
<dbReference type="InterPro" id="IPR000673">
    <property type="entry name" value="Sig_transdc_resp-reg_Me-estase"/>
</dbReference>
<dbReference type="EC" id="3.1.1.61" evidence="2"/>
<feature type="active site" evidence="4">
    <location>
        <position position="131"/>
    </location>
</feature>
<keyword evidence="4" id="KW-0145">Chemotaxis</keyword>
<organism evidence="6 7">
    <name type="scientific">Floridaenema flaviceps BLCC-F50</name>
    <dbReference type="NCBI Taxonomy" id="3153642"/>
    <lineage>
        <taxon>Bacteria</taxon>
        <taxon>Bacillati</taxon>
        <taxon>Cyanobacteriota</taxon>
        <taxon>Cyanophyceae</taxon>
        <taxon>Oscillatoriophycideae</taxon>
        <taxon>Aerosakkonematales</taxon>
        <taxon>Aerosakkonemataceae</taxon>
        <taxon>Floridanema</taxon>
        <taxon>Floridanema flaviceps</taxon>
    </lineage>
</organism>
<sequence>MPGHDIIVIGASAGGVEAATQLVRSLPADMPAAIFVVIHIAAHSNSVLPQILQRRGHLPATHPKEGEKIKHGQIYVAPPDFHLIIKPGYVSLAHGPKENRHRPAVDPLFRSAARIYKSRVVGVVLSGTLDDGTAGLLAIKKLGGIAIAQDLEEALYDGMPGSAIENVAVDYVLPIVEISKKLVHLAHESVETEDNPVDSHPVDSQLAMETDMAELEMEAVQSQERPGKESPYSCPECGGVLWEINNSNFLRFRCRTGHAFSSESLLVEQSEALEQALWVALRALKEQSGLSKKLAERAKAQNRPITAERFAERAQEADARADVIRRVLVQGENQILNIDNLEANAENNDLETDVS</sequence>
<dbReference type="PANTHER" id="PTHR42872:SF6">
    <property type="entry name" value="PROTEIN-GLUTAMATE METHYLESTERASE_PROTEIN-GLUTAMINE GLUTAMINASE"/>
    <property type="match status" value="1"/>
</dbReference>
<feature type="domain" description="CheB-type methylesterase" evidence="5">
    <location>
        <begin position="1"/>
        <end position="189"/>
    </location>
</feature>
<gene>
    <name evidence="6" type="ORF">ACE1CI_13845</name>
</gene>
<name>A0ABV4XRU2_9CYAN</name>
<reference evidence="6 7" key="1">
    <citation type="submission" date="2024-09" db="EMBL/GenBank/DDBJ databases">
        <title>Floridaenema gen nov. (Aerosakkonemataceae, Aerosakkonematales ord. nov., Cyanobacteria) from benthic tropical and subtropical fresh waters, with the description of four new species.</title>
        <authorList>
            <person name="Moretto J.A."/>
            <person name="Berthold D.E."/>
            <person name="Lefler F.W."/>
            <person name="Huang I.-S."/>
            <person name="Laughinghouse H. IV."/>
        </authorList>
    </citation>
    <scope>NUCLEOTIDE SEQUENCE [LARGE SCALE GENOMIC DNA]</scope>
    <source>
        <strain evidence="6 7">BLCC-F50</strain>
    </source>
</reference>
<comment type="caution">
    <text evidence="6">The sequence shown here is derived from an EMBL/GenBank/DDBJ whole genome shotgun (WGS) entry which is preliminary data.</text>
</comment>
<dbReference type="CDD" id="cd16433">
    <property type="entry name" value="CheB"/>
    <property type="match status" value="1"/>
</dbReference>
<evidence type="ECO:0000313" key="7">
    <source>
        <dbReference type="Proteomes" id="UP001576784"/>
    </source>
</evidence>
<evidence type="ECO:0000256" key="4">
    <source>
        <dbReference type="PROSITE-ProRule" id="PRU00050"/>
    </source>
</evidence>
<dbReference type="Proteomes" id="UP001576784">
    <property type="component" value="Unassembled WGS sequence"/>
</dbReference>
<accession>A0ABV4XRU2</accession>
<evidence type="ECO:0000256" key="2">
    <source>
        <dbReference type="ARBA" id="ARBA00039140"/>
    </source>
</evidence>
<keyword evidence="7" id="KW-1185">Reference proteome</keyword>
<evidence type="ECO:0000256" key="3">
    <source>
        <dbReference type="ARBA" id="ARBA00048267"/>
    </source>
</evidence>
<feature type="active site" evidence="4">
    <location>
        <position position="12"/>
    </location>
</feature>
<dbReference type="SUPFAM" id="SSF52738">
    <property type="entry name" value="Methylesterase CheB, C-terminal domain"/>
    <property type="match status" value="1"/>
</dbReference>
<proteinExistence type="predicted"/>
<comment type="catalytic activity">
    <reaction evidence="3">
        <text>[protein]-L-glutamate 5-O-methyl ester + H2O = L-glutamyl-[protein] + methanol + H(+)</text>
        <dbReference type="Rhea" id="RHEA:23236"/>
        <dbReference type="Rhea" id="RHEA-COMP:10208"/>
        <dbReference type="Rhea" id="RHEA-COMP:10311"/>
        <dbReference type="ChEBI" id="CHEBI:15377"/>
        <dbReference type="ChEBI" id="CHEBI:15378"/>
        <dbReference type="ChEBI" id="CHEBI:17790"/>
        <dbReference type="ChEBI" id="CHEBI:29973"/>
        <dbReference type="ChEBI" id="CHEBI:82795"/>
        <dbReference type="EC" id="3.1.1.61"/>
    </reaction>
</comment>
<dbReference type="EMBL" id="JBHFNR010000091">
    <property type="protein sequence ID" value="MFB2893988.1"/>
    <property type="molecule type" value="Genomic_DNA"/>
</dbReference>
<dbReference type="RefSeq" id="WP_413263640.1">
    <property type="nucleotide sequence ID" value="NZ_JBHFNR010000091.1"/>
</dbReference>
<dbReference type="Gene3D" id="3.40.50.180">
    <property type="entry name" value="Methylesterase CheB, C-terminal domain"/>
    <property type="match status" value="1"/>
</dbReference>
<evidence type="ECO:0000259" key="5">
    <source>
        <dbReference type="PROSITE" id="PS50122"/>
    </source>
</evidence>
<dbReference type="PROSITE" id="PS50122">
    <property type="entry name" value="CHEB"/>
    <property type="match status" value="1"/>
</dbReference>
<evidence type="ECO:0000256" key="1">
    <source>
        <dbReference type="ARBA" id="ARBA00022801"/>
    </source>
</evidence>
<dbReference type="InterPro" id="IPR011247">
    <property type="entry name" value="Chemotax_prot-Glu_Me-esterase"/>
</dbReference>
<feature type="active site" evidence="4">
    <location>
        <position position="39"/>
    </location>
</feature>
<dbReference type="InterPro" id="IPR035909">
    <property type="entry name" value="CheB_C"/>
</dbReference>
<protein>
    <recommendedName>
        <fullName evidence="2">protein-glutamate methylesterase</fullName>
        <ecNumber evidence="2">3.1.1.61</ecNumber>
    </recommendedName>
</protein>
<dbReference type="Pfam" id="PF01339">
    <property type="entry name" value="CheB_methylest"/>
    <property type="match status" value="1"/>
</dbReference>
<evidence type="ECO:0000313" key="6">
    <source>
        <dbReference type="EMBL" id="MFB2893988.1"/>
    </source>
</evidence>
<keyword evidence="1 4" id="KW-0378">Hydrolase</keyword>
<dbReference type="PANTHER" id="PTHR42872">
    <property type="entry name" value="PROTEIN-GLUTAMATE METHYLESTERASE/PROTEIN-GLUTAMINE GLUTAMINASE"/>
    <property type="match status" value="1"/>
</dbReference>